<evidence type="ECO:0000313" key="2">
    <source>
        <dbReference type="EMBL" id="SDN91343.1"/>
    </source>
</evidence>
<dbReference type="AlphaFoldDB" id="A0A1H0F9M5"/>
<keyword evidence="1" id="KW-0732">Signal</keyword>
<dbReference type="OrthoDB" id="9152336at2"/>
<gene>
    <name evidence="2" type="ORF">SAMN05192558_101286</name>
</gene>
<name>A0A1H0F9M5_9PSEU</name>
<proteinExistence type="predicted"/>
<dbReference type="EMBL" id="FNJB01000001">
    <property type="protein sequence ID" value="SDN91343.1"/>
    <property type="molecule type" value="Genomic_DNA"/>
</dbReference>
<protein>
    <submittedName>
        <fullName evidence="2">Uncharacterized protein</fullName>
    </submittedName>
</protein>
<dbReference type="Proteomes" id="UP000199651">
    <property type="component" value="Unassembled WGS sequence"/>
</dbReference>
<sequence length="415" mass="44342">MTHRPLRRISGVAMASVLVLGTLAVTPAQADTDTSVPTTATSTVEEVSEVAAQLGVPQDIWAGITERDRAQLTEIAPLFPDRRLQPQTDKDLVESPLRETLISRLRAAINPADYECAPTALNDYIDGLIAELSFFQIIVLGLLTHGLDYPTYDALFHGTPGAPDYTLHPDYADRLSRAFHTADRFWDVDTSDVQLLAMQGDMLADTERVRKMVIYFGDSSPAGAPAIAKLVVNTTAGLVGGYDNPLLTLNAYAFTAEGDPDPDVQGLPDKLVFGDGILESLEAIGLGDAGPQAVMGHEFGHHVQFELGQATGGSPELTRRSELEADFLATYFVAHKRGLARNDRRVVDSIVSFGAVGDCNFTSNGHHGTPNQRRKAAEAGAALAETGSNGTMLPAKAAVAEFAKVLPTILLPDAP</sequence>
<evidence type="ECO:0000313" key="3">
    <source>
        <dbReference type="Proteomes" id="UP000199651"/>
    </source>
</evidence>
<dbReference type="RefSeq" id="WP_091574783.1">
    <property type="nucleotide sequence ID" value="NZ_FNDV01000003.1"/>
</dbReference>
<organism evidence="2 3">
    <name type="scientific">Actinokineospora alba</name>
    <dbReference type="NCBI Taxonomy" id="504798"/>
    <lineage>
        <taxon>Bacteria</taxon>
        <taxon>Bacillati</taxon>
        <taxon>Actinomycetota</taxon>
        <taxon>Actinomycetes</taxon>
        <taxon>Pseudonocardiales</taxon>
        <taxon>Pseudonocardiaceae</taxon>
        <taxon>Actinokineospora</taxon>
    </lineage>
</organism>
<feature type="chain" id="PRO_5011764751" evidence="1">
    <location>
        <begin position="31"/>
        <end position="415"/>
    </location>
</feature>
<evidence type="ECO:0000256" key="1">
    <source>
        <dbReference type="SAM" id="SignalP"/>
    </source>
</evidence>
<accession>A0A1H0F9M5</accession>
<feature type="signal peptide" evidence="1">
    <location>
        <begin position="1"/>
        <end position="30"/>
    </location>
</feature>
<reference evidence="3" key="1">
    <citation type="submission" date="2016-10" db="EMBL/GenBank/DDBJ databases">
        <authorList>
            <person name="Varghese N."/>
            <person name="Submissions S."/>
        </authorList>
    </citation>
    <scope>NUCLEOTIDE SEQUENCE [LARGE SCALE GENOMIC DNA]</scope>
    <source>
        <strain evidence="3">IBRC-M 10655</strain>
    </source>
</reference>
<dbReference type="STRING" id="504798.SAMN05421871_103584"/>
<keyword evidence="3" id="KW-1185">Reference proteome</keyword>